<reference evidence="3 4" key="1">
    <citation type="journal article" date="2011" name="Proc. Natl. Acad. Sci. U.S.A.">
        <title>Niche of harmful alga Aureococcus anophagefferens revealed through ecogenomics.</title>
        <authorList>
            <person name="Gobler C.J."/>
            <person name="Berry D.L."/>
            <person name="Dyhrman S.T."/>
            <person name="Wilhelm S.W."/>
            <person name="Salamov A."/>
            <person name="Lobanov A.V."/>
            <person name="Zhang Y."/>
            <person name="Collier J.L."/>
            <person name="Wurch L.L."/>
            <person name="Kustka A.B."/>
            <person name="Dill B.D."/>
            <person name="Shah M."/>
            <person name="VerBerkmoes N.C."/>
            <person name="Kuo A."/>
            <person name="Terry A."/>
            <person name="Pangilinan J."/>
            <person name="Lindquist E.A."/>
            <person name="Lucas S."/>
            <person name="Paulsen I.T."/>
            <person name="Hattenrath-Lehmann T.K."/>
            <person name="Talmage S.C."/>
            <person name="Walker E.A."/>
            <person name="Koch F."/>
            <person name="Burson A.M."/>
            <person name="Marcoval M.A."/>
            <person name="Tang Y.Z."/>
            <person name="Lecleir G.R."/>
            <person name="Coyne K.J."/>
            <person name="Berg G.M."/>
            <person name="Bertrand E.M."/>
            <person name="Saito M.A."/>
            <person name="Gladyshev V.N."/>
            <person name="Grigoriev I.V."/>
        </authorList>
    </citation>
    <scope>NUCLEOTIDE SEQUENCE [LARGE SCALE GENOMIC DNA]</scope>
    <source>
        <strain evidence="4">CCMP 1984</strain>
    </source>
</reference>
<dbReference type="Proteomes" id="UP000002729">
    <property type="component" value="Unassembled WGS sequence"/>
</dbReference>
<dbReference type="Gene3D" id="3.60.20.10">
    <property type="entry name" value="Glutamine Phosphoribosylpyrophosphate, subunit 1, domain 1"/>
    <property type="match status" value="1"/>
</dbReference>
<protein>
    <recommendedName>
        <fullName evidence="2">Proteasome alpha-type subunits domain-containing protein</fullName>
    </recommendedName>
</protein>
<feature type="domain" description="Proteasome alpha-type subunits" evidence="2">
    <location>
        <begin position="5"/>
        <end position="26"/>
    </location>
</feature>
<dbReference type="RefSeq" id="XP_009035329.1">
    <property type="nucleotide sequence ID" value="XM_009037081.1"/>
</dbReference>
<dbReference type="InterPro" id="IPR050115">
    <property type="entry name" value="Proteasome_alpha"/>
</dbReference>
<dbReference type="GeneID" id="20218376"/>
<dbReference type="GO" id="GO:0019773">
    <property type="term" value="C:proteasome core complex, alpha-subunit complex"/>
    <property type="evidence" value="ECO:0007669"/>
    <property type="project" value="InterPro"/>
</dbReference>
<dbReference type="InterPro" id="IPR000426">
    <property type="entry name" value="Proteasome_asu_N"/>
</dbReference>
<dbReference type="AlphaFoldDB" id="F0Y3M3"/>
<dbReference type="InterPro" id="IPR029055">
    <property type="entry name" value="Ntn_hydrolases_N"/>
</dbReference>
<dbReference type="SMART" id="SM00948">
    <property type="entry name" value="Proteasome_A_N"/>
    <property type="match status" value="1"/>
</dbReference>
<name>F0Y3M3_AURAN</name>
<keyword evidence="1" id="KW-0647">Proteasome</keyword>
<dbReference type="SUPFAM" id="SSF56235">
    <property type="entry name" value="N-terminal nucleophile aminohydrolases (Ntn hydrolases)"/>
    <property type="match status" value="1"/>
</dbReference>
<evidence type="ECO:0000313" key="3">
    <source>
        <dbReference type="EMBL" id="EGB10545.1"/>
    </source>
</evidence>
<dbReference type="EMBL" id="GL833124">
    <property type="protein sequence ID" value="EGB10545.1"/>
    <property type="molecule type" value="Genomic_DNA"/>
</dbReference>
<dbReference type="InParanoid" id="F0Y3M3"/>
<proteinExistence type="predicted"/>
<gene>
    <name evidence="3" type="ORF">AURANDRAFT_14273</name>
</gene>
<dbReference type="InterPro" id="IPR001353">
    <property type="entry name" value="Proteasome_sua/b"/>
</dbReference>
<organism evidence="4">
    <name type="scientific">Aureococcus anophagefferens</name>
    <name type="common">Harmful bloom alga</name>
    <dbReference type="NCBI Taxonomy" id="44056"/>
    <lineage>
        <taxon>Eukaryota</taxon>
        <taxon>Sar</taxon>
        <taxon>Stramenopiles</taxon>
        <taxon>Ochrophyta</taxon>
        <taxon>Pelagophyceae</taxon>
        <taxon>Pelagomonadales</taxon>
        <taxon>Pelagomonadaceae</taxon>
        <taxon>Aureococcus</taxon>
    </lineage>
</organism>
<dbReference type="eggNOG" id="KOG0178">
    <property type="taxonomic scope" value="Eukaryota"/>
</dbReference>
<dbReference type="GO" id="GO:0006511">
    <property type="term" value="P:ubiquitin-dependent protein catabolic process"/>
    <property type="evidence" value="ECO:0007669"/>
    <property type="project" value="InterPro"/>
</dbReference>
<feature type="non-terminal residue" evidence="3">
    <location>
        <position position="1"/>
    </location>
</feature>
<accession>F0Y3M3</accession>
<sequence>QRRFYDRGCLFSPEGRIYQVEYASKAVERGSFAVGVLGPRGVALAAVRSAGLRSTPEPLLSPNWCERVHRVDERIWCVACGVVPDATTLLRALREFAAEHRKTWGEAPPVEVVAKQLSRHAQKLTQRAGGRPFGAAFLLAGFDDGSDAPRLFKTDPGGT</sequence>
<feature type="non-terminal residue" evidence="3">
    <location>
        <position position="159"/>
    </location>
</feature>
<dbReference type="KEGG" id="aaf:AURANDRAFT_14273"/>
<dbReference type="OrthoDB" id="431557at2759"/>
<keyword evidence="4" id="KW-1185">Reference proteome</keyword>
<evidence type="ECO:0000259" key="2">
    <source>
        <dbReference type="SMART" id="SM00948"/>
    </source>
</evidence>
<evidence type="ECO:0000313" key="4">
    <source>
        <dbReference type="Proteomes" id="UP000002729"/>
    </source>
</evidence>
<dbReference type="Pfam" id="PF10584">
    <property type="entry name" value="Proteasome_A_N"/>
    <property type="match status" value="1"/>
</dbReference>
<dbReference type="Pfam" id="PF00227">
    <property type="entry name" value="Proteasome"/>
    <property type="match status" value="1"/>
</dbReference>
<evidence type="ECO:0000256" key="1">
    <source>
        <dbReference type="ARBA" id="ARBA00022942"/>
    </source>
</evidence>
<dbReference type="PANTHER" id="PTHR11599">
    <property type="entry name" value="PROTEASOME SUBUNIT ALPHA/BETA"/>
    <property type="match status" value="1"/>
</dbReference>